<accession>A0A8S1IKF5</accession>
<organism evidence="1 2">
    <name type="scientific">Ostreobium quekettii</name>
    <dbReference type="NCBI Taxonomy" id="121088"/>
    <lineage>
        <taxon>Eukaryota</taxon>
        <taxon>Viridiplantae</taxon>
        <taxon>Chlorophyta</taxon>
        <taxon>core chlorophytes</taxon>
        <taxon>Ulvophyceae</taxon>
        <taxon>TCBD clade</taxon>
        <taxon>Bryopsidales</taxon>
        <taxon>Ostreobineae</taxon>
        <taxon>Ostreobiaceae</taxon>
        <taxon>Ostreobium</taxon>
    </lineage>
</organism>
<gene>
    <name evidence="1" type="ORF">OSTQU699_LOCUS349</name>
</gene>
<dbReference type="InterPro" id="IPR036396">
    <property type="entry name" value="Cyt_P450_sf"/>
</dbReference>
<reference evidence="1" key="1">
    <citation type="submission" date="2020-12" db="EMBL/GenBank/DDBJ databases">
        <authorList>
            <person name="Iha C."/>
        </authorList>
    </citation>
    <scope>NUCLEOTIDE SEQUENCE</scope>
</reference>
<evidence type="ECO:0000313" key="1">
    <source>
        <dbReference type="EMBL" id="CAD7694988.1"/>
    </source>
</evidence>
<dbReference type="SUPFAM" id="SSF48264">
    <property type="entry name" value="Cytochrome P450"/>
    <property type="match status" value="1"/>
</dbReference>
<dbReference type="GO" id="GO:0004497">
    <property type="term" value="F:monooxygenase activity"/>
    <property type="evidence" value="ECO:0007669"/>
    <property type="project" value="InterPro"/>
</dbReference>
<dbReference type="Gene3D" id="1.10.630.10">
    <property type="entry name" value="Cytochrome P450"/>
    <property type="match status" value="1"/>
</dbReference>
<dbReference type="GO" id="GO:0020037">
    <property type="term" value="F:heme binding"/>
    <property type="evidence" value="ECO:0007669"/>
    <property type="project" value="InterPro"/>
</dbReference>
<proteinExistence type="predicted"/>
<feature type="non-terminal residue" evidence="1">
    <location>
        <position position="1"/>
    </location>
</feature>
<comment type="caution">
    <text evidence="1">The sequence shown here is derived from an EMBL/GenBank/DDBJ whole genome shotgun (WGS) entry which is preliminary data.</text>
</comment>
<dbReference type="GO" id="GO:0005506">
    <property type="term" value="F:iron ion binding"/>
    <property type="evidence" value="ECO:0007669"/>
    <property type="project" value="InterPro"/>
</dbReference>
<protein>
    <recommendedName>
        <fullName evidence="3">Cytochrome P450</fullName>
    </recommendedName>
</protein>
<sequence length="112" mass="12419">MGLKKLIIPALAKRSLKNYIPRITEIAENALDDWVDKESIVFVEEAQVLFSTFIAEAVVGMSFPLGPWARKDVYAALKSLGHGLFSFGINMPFTKFGKAMAARESLLGMIRL</sequence>
<keyword evidence="2" id="KW-1185">Reference proteome</keyword>
<dbReference type="OrthoDB" id="3945418at2759"/>
<evidence type="ECO:0008006" key="3">
    <source>
        <dbReference type="Google" id="ProtNLM"/>
    </source>
</evidence>
<dbReference type="AlphaFoldDB" id="A0A8S1IKF5"/>
<dbReference type="EMBL" id="CAJHUC010000288">
    <property type="protein sequence ID" value="CAD7694988.1"/>
    <property type="molecule type" value="Genomic_DNA"/>
</dbReference>
<evidence type="ECO:0000313" key="2">
    <source>
        <dbReference type="Proteomes" id="UP000708148"/>
    </source>
</evidence>
<dbReference type="GO" id="GO:0016705">
    <property type="term" value="F:oxidoreductase activity, acting on paired donors, with incorporation or reduction of molecular oxygen"/>
    <property type="evidence" value="ECO:0007669"/>
    <property type="project" value="InterPro"/>
</dbReference>
<dbReference type="Proteomes" id="UP000708148">
    <property type="component" value="Unassembled WGS sequence"/>
</dbReference>
<name>A0A8S1IKF5_9CHLO</name>